<gene>
    <name evidence="1" type="ORF">REIFOR_01178</name>
</gene>
<organism evidence="1 2">
    <name type="scientific">Reinekea forsetii</name>
    <dbReference type="NCBI Taxonomy" id="1336806"/>
    <lineage>
        <taxon>Bacteria</taxon>
        <taxon>Pseudomonadati</taxon>
        <taxon>Pseudomonadota</taxon>
        <taxon>Gammaproteobacteria</taxon>
        <taxon>Oceanospirillales</taxon>
        <taxon>Saccharospirillaceae</taxon>
        <taxon>Reinekea</taxon>
    </lineage>
</organism>
<evidence type="ECO:0000313" key="2">
    <source>
        <dbReference type="Proteomes" id="UP000229757"/>
    </source>
</evidence>
<accession>A0A2K8KSP7</accession>
<keyword evidence="1" id="KW-0436">Ligase</keyword>
<proteinExistence type="predicted"/>
<dbReference type="EMBL" id="CP011797">
    <property type="protein sequence ID" value="ATX76324.1"/>
    <property type="molecule type" value="Genomic_DNA"/>
</dbReference>
<sequence length="61" mass="6935">MDQELDGLEHAIEQAEVEKRAFVKENPNGGGDKGERMRLYGKVEGARKALRNYKRANPHLL</sequence>
<dbReference type="GO" id="GO:0016874">
    <property type="term" value="F:ligase activity"/>
    <property type="evidence" value="ECO:0007669"/>
    <property type="project" value="UniProtKB-KW"/>
</dbReference>
<keyword evidence="2" id="KW-1185">Reference proteome</keyword>
<protein>
    <submittedName>
        <fullName evidence="1">2-amino-3-ketobutyrate coenzyme A ligase</fullName>
    </submittedName>
</protein>
<dbReference type="RefSeq" id="WP_100256672.1">
    <property type="nucleotide sequence ID" value="NZ_CP011797.1"/>
</dbReference>
<dbReference type="KEGG" id="rfo:REIFOR_01178"/>
<name>A0A2K8KSP7_9GAMM</name>
<dbReference type="OrthoDB" id="6198823at2"/>
<dbReference type="AlphaFoldDB" id="A0A2K8KSP7"/>
<reference evidence="1 2" key="1">
    <citation type="journal article" date="2017" name="Environ. Microbiol.">
        <title>Genomic and physiological analyses of 'Reinekea forsetii' reveal a versatile opportunistic lifestyle during spring algae blooms.</title>
        <authorList>
            <person name="Avci B."/>
            <person name="Hahnke R.L."/>
            <person name="Chafee M."/>
            <person name="Fischer T."/>
            <person name="Gruber-Vodicka H."/>
            <person name="Tegetmeyer H.E."/>
            <person name="Harder J."/>
            <person name="Fuchs B.M."/>
            <person name="Amann R.I."/>
            <person name="Teeling H."/>
        </authorList>
    </citation>
    <scope>NUCLEOTIDE SEQUENCE [LARGE SCALE GENOMIC DNA]</scope>
    <source>
        <strain evidence="1 2">Hel1_31_D35</strain>
    </source>
</reference>
<evidence type="ECO:0000313" key="1">
    <source>
        <dbReference type="EMBL" id="ATX76324.1"/>
    </source>
</evidence>
<dbReference type="Proteomes" id="UP000229757">
    <property type="component" value="Chromosome"/>
</dbReference>